<reference evidence="6" key="3">
    <citation type="submission" date="2017-01" db="EMBL/GenBank/DDBJ databases">
        <authorList>
            <person name="Varghese N."/>
            <person name="Submissions S."/>
        </authorList>
    </citation>
    <scope>NUCLEOTIDE SEQUENCE [LARGE SCALE GENOMIC DNA]</scope>
    <source>
        <strain evidence="6">DSM 21068</strain>
    </source>
</reference>
<dbReference type="EMBL" id="FTOJ01000007">
    <property type="protein sequence ID" value="SIS94699.1"/>
    <property type="molecule type" value="Genomic_DNA"/>
</dbReference>
<evidence type="ECO:0000313" key="6">
    <source>
        <dbReference type="Proteomes" id="UP000186246"/>
    </source>
</evidence>
<reference evidence="4 7" key="1">
    <citation type="submission" date="2016-11" db="EMBL/GenBank/DDBJ databases">
        <title>Whole genomes of Flavobacteriaceae.</title>
        <authorList>
            <person name="Stine C."/>
            <person name="Li C."/>
            <person name="Tadesse D."/>
        </authorList>
    </citation>
    <scope>NUCLEOTIDE SEQUENCE [LARGE SCALE GENOMIC DNA]</scope>
    <source>
        <strain evidence="4 7">DSM 21068</strain>
    </source>
</reference>
<accession>A0A1N7N932</accession>
<evidence type="ECO:0000256" key="1">
    <source>
        <dbReference type="ARBA" id="ARBA00022729"/>
    </source>
</evidence>
<evidence type="ECO:0000313" key="4">
    <source>
        <dbReference type="EMBL" id="PQA90191.1"/>
    </source>
</evidence>
<dbReference type="NCBIfam" id="TIGR04183">
    <property type="entry name" value="Por_Secre_tail"/>
    <property type="match status" value="1"/>
</dbReference>
<evidence type="ECO:0000313" key="7">
    <source>
        <dbReference type="Proteomes" id="UP000238314"/>
    </source>
</evidence>
<name>A0A1N7N932_9FLAO</name>
<gene>
    <name evidence="4" type="ORF">B0A70_14990</name>
    <name evidence="5" type="ORF">SAMN05421796_10729</name>
</gene>
<evidence type="ECO:0000313" key="5">
    <source>
        <dbReference type="EMBL" id="SIS94699.1"/>
    </source>
</evidence>
<dbReference type="OrthoDB" id="1352409at2"/>
<proteinExistence type="predicted"/>
<dbReference type="STRING" id="551459.SAMN05421796_10729"/>
<dbReference type="AlphaFoldDB" id="A0A1N7N932"/>
<sequence>MNQKKLFIAPLLLVLAQMNAQQTVATSGGNATGSGGTASYTVGQAMYTTSTGTAGSLSSGVQQDYSITAFLGTDNLNISLQVSVYPNPVVSQLSLKIKNTDVKSLSYQLYDLSGRIISKQKISAETTSIEMGQLPPSTFILKVLQGTKDLKTFKIIKK</sequence>
<dbReference type="InterPro" id="IPR026444">
    <property type="entry name" value="Secre_tail"/>
</dbReference>
<keyword evidence="7" id="KW-1185">Reference proteome</keyword>
<dbReference type="EMBL" id="MUGO01000026">
    <property type="protein sequence ID" value="PQA90191.1"/>
    <property type="molecule type" value="Genomic_DNA"/>
</dbReference>
<dbReference type="Pfam" id="PF18962">
    <property type="entry name" value="Por_Secre_tail"/>
    <property type="match status" value="1"/>
</dbReference>
<evidence type="ECO:0000256" key="2">
    <source>
        <dbReference type="SAM" id="SignalP"/>
    </source>
</evidence>
<evidence type="ECO:0000259" key="3">
    <source>
        <dbReference type="Pfam" id="PF18962"/>
    </source>
</evidence>
<feature type="signal peptide" evidence="2">
    <location>
        <begin position="1"/>
        <end position="20"/>
    </location>
</feature>
<dbReference type="RefSeq" id="WP_076452097.1">
    <property type="nucleotide sequence ID" value="NZ_FTOJ01000007.1"/>
</dbReference>
<reference evidence="5" key="2">
    <citation type="submission" date="2017-01" db="EMBL/GenBank/DDBJ databases">
        <authorList>
            <person name="Mah S.A."/>
            <person name="Swanson W.J."/>
            <person name="Moy G.W."/>
            <person name="Vacquier V.D."/>
        </authorList>
    </citation>
    <scope>NUCLEOTIDE SEQUENCE [LARGE SCALE GENOMIC DNA]</scope>
    <source>
        <strain evidence="5">DSM 21068</strain>
    </source>
</reference>
<protein>
    <submittedName>
        <fullName evidence="5">Por secretion system C-terminal sorting domain-containing protein</fullName>
    </submittedName>
</protein>
<dbReference type="Proteomes" id="UP000238314">
    <property type="component" value="Unassembled WGS sequence"/>
</dbReference>
<organism evidence="5 6">
    <name type="scientific">Chryseobacterium piscicola</name>
    <dbReference type="NCBI Taxonomy" id="551459"/>
    <lineage>
        <taxon>Bacteria</taxon>
        <taxon>Pseudomonadati</taxon>
        <taxon>Bacteroidota</taxon>
        <taxon>Flavobacteriia</taxon>
        <taxon>Flavobacteriales</taxon>
        <taxon>Weeksellaceae</taxon>
        <taxon>Chryseobacterium group</taxon>
        <taxon>Chryseobacterium</taxon>
    </lineage>
</organism>
<feature type="domain" description="Secretion system C-terminal sorting" evidence="3">
    <location>
        <begin position="84"/>
        <end position="151"/>
    </location>
</feature>
<dbReference type="Proteomes" id="UP000186246">
    <property type="component" value="Unassembled WGS sequence"/>
</dbReference>
<keyword evidence="1 2" id="KW-0732">Signal</keyword>
<feature type="chain" id="PRO_5044563884" evidence="2">
    <location>
        <begin position="21"/>
        <end position="158"/>
    </location>
</feature>